<dbReference type="EMBL" id="CM001376">
    <property type="protein sequence ID" value="EHM13690.1"/>
    <property type="molecule type" value="Genomic_DNA"/>
</dbReference>
<dbReference type="NCBIfam" id="NF000595">
    <property type="entry name" value="PRK00015.1-3"/>
    <property type="match status" value="1"/>
</dbReference>
<dbReference type="Proteomes" id="UP000003806">
    <property type="component" value="Chromosome"/>
</dbReference>
<evidence type="ECO:0000256" key="1">
    <source>
        <dbReference type="ARBA" id="ARBA00000077"/>
    </source>
</evidence>
<keyword evidence="10 14" id="KW-0479">Metal-binding</keyword>
<feature type="binding site" evidence="14 15">
    <location>
        <position position="103"/>
    </location>
    <ligand>
        <name>a divalent metal cation</name>
        <dbReference type="ChEBI" id="CHEBI:60240"/>
    </ligand>
</feature>
<dbReference type="GO" id="GO:0032299">
    <property type="term" value="C:ribonuclease H2 complex"/>
    <property type="evidence" value="ECO:0007669"/>
    <property type="project" value="TreeGrafter"/>
</dbReference>
<comment type="function">
    <text evidence="3 14 16">Endonuclease that specifically degrades the RNA of RNA-DNA hybrids.</text>
</comment>
<keyword evidence="13 14" id="KW-0464">Manganese</keyword>
<dbReference type="InterPro" id="IPR036397">
    <property type="entry name" value="RNaseH_sf"/>
</dbReference>
<feature type="binding site" evidence="14 15">
    <location>
        <position position="7"/>
    </location>
    <ligand>
        <name>a divalent metal cation</name>
        <dbReference type="ChEBI" id="CHEBI:60240"/>
    </ligand>
</feature>
<evidence type="ECO:0000256" key="8">
    <source>
        <dbReference type="ARBA" id="ARBA00022490"/>
    </source>
</evidence>
<dbReference type="RefSeq" id="WP_008521849.1">
    <property type="nucleotide sequence ID" value="NZ_CM001376.1"/>
</dbReference>
<name>H0UMI7_9BACT</name>
<evidence type="ECO:0000256" key="4">
    <source>
        <dbReference type="ARBA" id="ARBA00004496"/>
    </source>
</evidence>
<sequence>MILAGVDEAGRGPLAGPVMAAAVILSPEQKNVLVQSGLRDSKKLSAKKREKLFGLMQELGVVWRLQAASRRRIDRMNILQATLWAMARAVNRLPATPDGVAVDGSQEIPGISLYQQAIVGGDDLYPEISAASVVAKVVRDRLMTALDRLYPGYGLAQHKGYGTAQHQEALLRLGPTPLHRRSFCWGTADGLRLPR</sequence>
<accession>H0UMI7</accession>
<organism evidence="18 19">
    <name type="scientific">Jonquetella anthropi DSM 22815</name>
    <dbReference type="NCBI Taxonomy" id="885272"/>
    <lineage>
        <taxon>Bacteria</taxon>
        <taxon>Thermotogati</taxon>
        <taxon>Synergistota</taxon>
        <taxon>Synergistia</taxon>
        <taxon>Synergistales</taxon>
        <taxon>Dethiosulfovibrionaceae</taxon>
        <taxon>Jonquetella</taxon>
    </lineage>
</organism>
<dbReference type="EC" id="3.1.26.4" evidence="6 14"/>
<dbReference type="HOGENOM" id="CLU_036532_3_2_0"/>
<dbReference type="InterPro" id="IPR022898">
    <property type="entry name" value="RNase_HII"/>
</dbReference>
<evidence type="ECO:0000256" key="5">
    <source>
        <dbReference type="ARBA" id="ARBA00007383"/>
    </source>
</evidence>
<dbReference type="HAMAP" id="MF_00052_B">
    <property type="entry name" value="RNase_HII_B"/>
    <property type="match status" value="1"/>
</dbReference>
<evidence type="ECO:0000256" key="16">
    <source>
        <dbReference type="RuleBase" id="RU003515"/>
    </source>
</evidence>
<evidence type="ECO:0000256" key="13">
    <source>
        <dbReference type="ARBA" id="ARBA00023211"/>
    </source>
</evidence>
<dbReference type="Pfam" id="PF01351">
    <property type="entry name" value="RNase_HII"/>
    <property type="match status" value="1"/>
</dbReference>
<evidence type="ECO:0000256" key="14">
    <source>
        <dbReference type="HAMAP-Rule" id="MF_00052"/>
    </source>
</evidence>
<comment type="similarity">
    <text evidence="5 14 16">Belongs to the RNase HII family.</text>
</comment>
<dbReference type="SUPFAM" id="SSF53098">
    <property type="entry name" value="Ribonuclease H-like"/>
    <property type="match status" value="1"/>
</dbReference>
<evidence type="ECO:0000256" key="6">
    <source>
        <dbReference type="ARBA" id="ARBA00012180"/>
    </source>
</evidence>
<dbReference type="Gene3D" id="3.30.420.10">
    <property type="entry name" value="Ribonuclease H-like superfamily/Ribonuclease H"/>
    <property type="match status" value="1"/>
</dbReference>
<keyword evidence="8 14" id="KW-0963">Cytoplasm</keyword>
<dbReference type="OrthoDB" id="9803420at2"/>
<reference evidence="18 19" key="1">
    <citation type="submission" date="2011-11" db="EMBL/GenBank/DDBJ databases">
        <title>The Noncontiguous Finished genome of Jonquetella anthropi DSM 22815.</title>
        <authorList>
            <consortium name="US DOE Joint Genome Institute (JGI-PGF)"/>
            <person name="Lucas S."/>
            <person name="Copeland A."/>
            <person name="Lapidus A."/>
            <person name="Glavina del Rio T."/>
            <person name="Dalin E."/>
            <person name="Tice H."/>
            <person name="Bruce D."/>
            <person name="Goodwin L."/>
            <person name="Pitluck S."/>
            <person name="Peters L."/>
            <person name="Mikhailova N."/>
            <person name="Held B."/>
            <person name="Kyrpides N."/>
            <person name="Mavromatis K."/>
            <person name="Ivanova N."/>
            <person name="Markowitz V."/>
            <person name="Cheng J.-F."/>
            <person name="Hugenholtz P."/>
            <person name="Woyke T."/>
            <person name="Wu D."/>
            <person name="Gronow S."/>
            <person name="Wellnitz S."/>
            <person name="Brambilla E."/>
            <person name="Klenk H.-P."/>
            <person name="Eisen J.A."/>
        </authorList>
    </citation>
    <scope>NUCLEOTIDE SEQUENCE [LARGE SCALE GENOMIC DNA]</scope>
    <source>
        <strain evidence="18 19">DSM 22815</strain>
    </source>
</reference>
<keyword evidence="19" id="KW-1185">Reference proteome</keyword>
<dbReference type="GO" id="GO:0005737">
    <property type="term" value="C:cytoplasm"/>
    <property type="evidence" value="ECO:0007669"/>
    <property type="project" value="UniProtKB-SubCell"/>
</dbReference>
<dbReference type="PANTHER" id="PTHR10954">
    <property type="entry name" value="RIBONUCLEASE H2 SUBUNIT A"/>
    <property type="match status" value="1"/>
</dbReference>
<dbReference type="GO" id="GO:0004523">
    <property type="term" value="F:RNA-DNA hybrid ribonuclease activity"/>
    <property type="evidence" value="ECO:0007669"/>
    <property type="project" value="UniProtKB-UniRule"/>
</dbReference>
<keyword evidence="9 14" id="KW-0540">Nuclease</keyword>
<dbReference type="AlphaFoldDB" id="H0UMI7"/>
<gene>
    <name evidence="14" type="primary">rnhB</name>
    <name evidence="18" type="ORF">JonanDRAFT_1326</name>
</gene>
<comment type="cofactor">
    <cofactor evidence="2">
        <name>Mg(2+)</name>
        <dbReference type="ChEBI" id="CHEBI:18420"/>
    </cofactor>
</comment>
<comment type="catalytic activity">
    <reaction evidence="1 14 15 16">
        <text>Endonucleolytic cleavage to 5'-phosphomonoester.</text>
        <dbReference type="EC" id="3.1.26.4"/>
    </reaction>
</comment>
<dbReference type="GO" id="GO:0043137">
    <property type="term" value="P:DNA replication, removal of RNA primer"/>
    <property type="evidence" value="ECO:0007669"/>
    <property type="project" value="TreeGrafter"/>
</dbReference>
<evidence type="ECO:0000256" key="7">
    <source>
        <dbReference type="ARBA" id="ARBA00019179"/>
    </source>
</evidence>
<dbReference type="CDD" id="cd07182">
    <property type="entry name" value="RNase_HII_bacteria_HII_like"/>
    <property type="match status" value="1"/>
</dbReference>
<evidence type="ECO:0000256" key="3">
    <source>
        <dbReference type="ARBA" id="ARBA00004065"/>
    </source>
</evidence>
<dbReference type="eggNOG" id="COG0164">
    <property type="taxonomic scope" value="Bacteria"/>
</dbReference>
<keyword evidence="12 14" id="KW-0378">Hydrolase</keyword>
<evidence type="ECO:0000259" key="17">
    <source>
        <dbReference type="PROSITE" id="PS51975"/>
    </source>
</evidence>
<dbReference type="InterPro" id="IPR001352">
    <property type="entry name" value="RNase_HII/HIII"/>
</dbReference>
<dbReference type="PANTHER" id="PTHR10954:SF18">
    <property type="entry name" value="RIBONUCLEASE HII"/>
    <property type="match status" value="1"/>
</dbReference>
<comment type="cofactor">
    <cofactor evidence="14 15">
        <name>Mn(2+)</name>
        <dbReference type="ChEBI" id="CHEBI:29035"/>
    </cofactor>
    <cofactor evidence="14 15">
        <name>Mg(2+)</name>
        <dbReference type="ChEBI" id="CHEBI:18420"/>
    </cofactor>
    <text evidence="14 15">Manganese or magnesium. Binds 1 divalent metal ion per monomer in the absence of substrate. May bind a second metal ion after substrate binding.</text>
</comment>
<comment type="subcellular location">
    <subcellularLocation>
        <location evidence="4 14">Cytoplasm</location>
    </subcellularLocation>
</comment>
<dbReference type="GO" id="GO:0006298">
    <property type="term" value="P:mismatch repair"/>
    <property type="evidence" value="ECO:0007669"/>
    <property type="project" value="TreeGrafter"/>
</dbReference>
<evidence type="ECO:0000256" key="9">
    <source>
        <dbReference type="ARBA" id="ARBA00022722"/>
    </source>
</evidence>
<evidence type="ECO:0000256" key="15">
    <source>
        <dbReference type="PROSITE-ProRule" id="PRU01319"/>
    </source>
</evidence>
<evidence type="ECO:0000256" key="12">
    <source>
        <dbReference type="ARBA" id="ARBA00022801"/>
    </source>
</evidence>
<dbReference type="STRING" id="885272.JonanDRAFT_1326"/>
<evidence type="ECO:0000313" key="18">
    <source>
        <dbReference type="EMBL" id="EHM13690.1"/>
    </source>
</evidence>
<protein>
    <recommendedName>
        <fullName evidence="7 14">Ribonuclease HII</fullName>
        <shortName evidence="14">RNase HII</shortName>
        <ecNumber evidence="6 14">3.1.26.4</ecNumber>
    </recommendedName>
</protein>
<dbReference type="GO" id="GO:0003723">
    <property type="term" value="F:RNA binding"/>
    <property type="evidence" value="ECO:0007669"/>
    <property type="project" value="UniProtKB-UniRule"/>
</dbReference>
<feature type="binding site" evidence="14 15">
    <location>
        <position position="8"/>
    </location>
    <ligand>
        <name>a divalent metal cation</name>
        <dbReference type="ChEBI" id="CHEBI:60240"/>
    </ligand>
</feature>
<dbReference type="PROSITE" id="PS51975">
    <property type="entry name" value="RNASE_H_2"/>
    <property type="match status" value="1"/>
</dbReference>
<dbReference type="GO" id="GO:0030145">
    <property type="term" value="F:manganese ion binding"/>
    <property type="evidence" value="ECO:0007669"/>
    <property type="project" value="UniProtKB-UniRule"/>
</dbReference>
<dbReference type="InterPro" id="IPR012337">
    <property type="entry name" value="RNaseH-like_sf"/>
</dbReference>
<evidence type="ECO:0000256" key="11">
    <source>
        <dbReference type="ARBA" id="ARBA00022759"/>
    </source>
</evidence>
<keyword evidence="11 14" id="KW-0255">Endonuclease</keyword>
<evidence type="ECO:0000256" key="2">
    <source>
        <dbReference type="ARBA" id="ARBA00001946"/>
    </source>
</evidence>
<evidence type="ECO:0000256" key="10">
    <source>
        <dbReference type="ARBA" id="ARBA00022723"/>
    </source>
</evidence>
<feature type="domain" description="RNase H type-2" evidence="17">
    <location>
        <begin position="1"/>
        <end position="195"/>
    </location>
</feature>
<dbReference type="InterPro" id="IPR024567">
    <property type="entry name" value="RNase_HII/HIII_dom"/>
</dbReference>
<evidence type="ECO:0000313" key="19">
    <source>
        <dbReference type="Proteomes" id="UP000003806"/>
    </source>
</evidence>
<proteinExistence type="inferred from homology"/>